<gene>
    <name evidence="1" type="ORF">BN1221_02746</name>
</gene>
<dbReference type="AlphaFoldDB" id="A0A0G4JWI4"/>
<sequence length="51" mass="5981">MPGLSFFVRRFTWLINSVFGTRSINDITSISNTMIFMCLLNKRQCFNFAIK</sequence>
<accession>A0A0G4JWI4</accession>
<dbReference type="Proteomes" id="UP000044377">
    <property type="component" value="Unassembled WGS sequence"/>
</dbReference>
<name>A0A0G4JWI4_9GAMM</name>
<reference evidence="2" key="1">
    <citation type="submission" date="2015-01" db="EMBL/GenBank/DDBJ databases">
        <authorList>
            <person name="Paterson Steve"/>
        </authorList>
    </citation>
    <scope>NUCLEOTIDE SEQUENCE [LARGE SCALE GENOMIC DNA]</scope>
    <source>
        <strain evidence="2">OBR1</strain>
    </source>
</reference>
<organism evidence="1 2">
    <name type="scientific">Brenneria goodwinii</name>
    <dbReference type="NCBI Taxonomy" id="1109412"/>
    <lineage>
        <taxon>Bacteria</taxon>
        <taxon>Pseudomonadati</taxon>
        <taxon>Pseudomonadota</taxon>
        <taxon>Gammaproteobacteria</taxon>
        <taxon>Enterobacterales</taxon>
        <taxon>Pectobacteriaceae</taxon>
        <taxon>Brenneria</taxon>
    </lineage>
</organism>
<dbReference type="EMBL" id="CGIG01000001">
    <property type="protein sequence ID" value="CPR17617.1"/>
    <property type="molecule type" value="Genomic_DNA"/>
</dbReference>
<protein>
    <submittedName>
        <fullName evidence="1">Uncharacterized protein</fullName>
    </submittedName>
</protein>
<evidence type="ECO:0000313" key="2">
    <source>
        <dbReference type="Proteomes" id="UP000044377"/>
    </source>
</evidence>
<evidence type="ECO:0000313" key="1">
    <source>
        <dbReference type="EMBL" id="CPR17617.1"/>
    </source>
</evidence>
<proteinExistence type="predicted"/>
<keyword evidence="2" id="KW-1185">Reference proteome</keyword>